<protein>
    <recommendedName>
        <fullName evidence="8">BHLH domain-containing protein</fullName>
    </recommendedName>
</protein>
<dbReference type="EMBL" id="JBCNJP010001258">
    <property type="protein sequence ID" value="KAK9050542.1"/>
    <property type="molecule type" value="Genomic_DNA"/>
</dbReference>
<dbReference type="AlphaFoldDB" id="A0AAP0CBR6"/>
<keyword evidence="3" id="KW-0805">Transcription regulation</keyword>
<evidence type="ECO:0000256" key="1">
    <source>
        <dbReference type="ARBA" id="ARBA00004123"/>
    </source>
</evidence>
<dbReference type="PANTHER" id="PTHR31945">
    <property type="entry name" value="TRANSCRIPTION FACTOR SCREAM2-RELATED"/>
    <property type="match status" value="1"/>
</dbReference>
<accession>A0AAP0CBR6</accession>
<evidence type="ECO:0000256" key="6">
    <source>
        <dbReference type="ARBA" id="ARBA00023242"/>
    </source>
</evidence>
<organism evidence="9 10">
    <name type="scientific">Deinandra increscens subsp. villosa</name>
    <dbReference type="NCBI Taxonomy" id="3103831"/>
    <lineage>
        <taxon>Eukaryota</taxon>
        <taxon>Viridiplantae</taxon>
        <taxon>Streptophyta</taxon>
        <taxon>Embryophyta</taxon>
        <taxon>Tracheophyta</taxon>
        <taxon>Spermatophyta</taxon>
        <taxon>Magnoliopsida</taxon>
        <taxon>eudicotyledons</taxon>
        <taxon>Gunneridae</taxon>
        <taxon>Pentapetalae</taxon>
        <taxon>asterids</taxon>
        <taxon>campanulids</taxon>
        <taxon>Asterales</taxon>
        <taxon>Asteraceae</taxon>
        <taxon>Asteroideae</taxon>
        <taxon>Heliantheae alliance</taxon>
        <taxon>Madieae</taxon>
        <taxon>Madiinae</taxon>
        <taxon>Deinandra</taxon>
    </lineage>
</organism>
<dbReference type="PANTHER" id="PTHR31945:SF129">
    <property type="entry name" value="TRANSCRIPTION FACTOR SCREAM2"/>
    <property type="match status" value="1"/>
</dbReference>
<comment type="subcellular location">
    <subcellularLocation>
        <location evidence="1">Nucleus</location>
    </subcellularLocation>
</comment>
<keyword evidence="10" id="KW-1185">Reference proteome</keyword>
<feature type="compositionally biased region" description="Polar residues" evidence="7">
    <location>
        <begin position="9"/>
        <end position="18"/>
    </location>
</feature>
<evidence type="ECO:0000256" key="3">
    <source>
        <dbReference type="ARBA" id="ARBA00023015"/>
    </source>
</evidence>
<keyword evidence="4" id="KW-0238">DNA-binding</keyword>
<dbReference type="SUPFAM" id="SSF47459">
    <property type="entry name" value="HLH, helix-loop-helix DNA-binding domain"/>
    <property type="match status" value="1"/>
</dbReference>
<comment type="caution">
    <text evidence="9">The sequence shown here is derived from an EMBL/GenBank/DDBJ whole genome shotgun (WGS) entry which is preliminary data.</text>
</comment>
<dbReference type="InterPro" id="IPR054502">
    <property type="entry name" value="bHLH-TF_ACT-like_plant"/>
</dbReference>
<dbReference type="Gene3D" id="4.10.280.10">
    <property type="entry name" value="Helix-loop-helix DNA-binding domain"/>
    <property type="match status" value="1"/>
</dbReference>
<dbReference type="InterPro" id="IPR051358">
    <property type="entry name" value="TF_AMS/ICE1/BHLH6-like"/>
</dbReference>
<evidence type="ECO:0000256" key="2">
    <source>
        <dbReference type="ARBA" id="ARBA00022473"/>
    </source>
</evidence>
<evidence type="ECO:0000259" key="8">
    <source>
        <dbReference type="PROSITE" id="PS50888"/>
    </source>
</evidence>
<dbReference type="GO" id="GO:0005634">
    <property type="term" value="C:nucleus"/>
    <property type="evidence" value="ECO:0007669"/>
    <property type="project" value="UniProtKB-SubCell"/>
</dbReference>
<name>A0AAP0CBR6_9ASTR</name>
<proteinExistence type="predicted"/>
<dbReference type="CDD" id="cd04873">
    <property type="entry name" value="ACT_UUR-ACR-like"/>
    <property type="match status" value="1"/>
</dbReference>
<dbReference type="SMART" id="SM00353">
    <property type="entry name" value="HLH"/>
    <property type="match status" value="1"/>
</dbReference>
<dbReference type="GO" id="GO:0043565">
    <property type="term" value="F:sequence-specific DNA binding"/>
    <property type="evidence" value="ECO:0007669"/>
    <property type="project" value="TreeGrafter"/>
</dbReference>
<dbReference type="InterPro" id="IPR036638">
    <property type="entry name" value="HLH_DNA-bd_sf"/>
</dbReference>
<evidence type="ECO:0000313" key="9">
    <source>
        <dbReference type="EMBL" id="KAK9050542.1"/>
    </source>
</evidence>
<dbReference type="Pfam" id="PF22754">
    <property type="entry name" value="bHLH-TF_ACT-like_plant"/>
    <property type="match status" value="1"/>
</dbReference>
<reference evidence="9 10" key="1">
    <citation type="submission" date="2024-04" db="EMBL/GenBank/DDBJ databases">
        <title>The reference genome of an endangered Asteraceae, Deinandra increscens subsp. villosa, native to the Central Coast of California.</title>
        <authorList>
            <person name="Guilliams M."/>
            <person name="Hasenstab-Lehman K."/>
            <person name="Meyer R."/>
            <person name="Mcevoy S."/>
        </authorList>
    </citation>
    <scope>NUCLEOTIDE SEQUENCE [LARGE SCALE GENOMIC DNA]</scope>
    <source>
        <tissue evidence="9">Leaf</tissue>
    </source>
</reference>
<keyword evidence="2" id="KW-0217">Developmental protein</keyword>
<feature type="region of interest" description="Disordered" evidence="7">
    <location>
        <begin position="252"/>
        <end position="345"/>
    </location>
</feature>
<sequence>MLSGGGSLWTESQLNPDESSSWSPSHPHHLPGIEPPPPCTTTFSSLTTLKSMLETEWYHHHNNPNNHLNHLPSDGNSLFLPIDSSSSCSPSQSHHHQFAQSYPFFPPKFHNNNNNNNNNMNMNPYDLPFDFGCEPEPAFLPNNTTSGFMNFAAQIPIPELSSTSDFPPIKNSNEKSDVGGPGGPGFNSQMTGFDGFHGSLPAGPLIPARSKVLRPLEISPPVGAQPTLFQKRAALRQGSGKFSDKFSDKLTDLGNGNANWGKRAGDSSGAVEMERKRRRSTAEEDEIDETATIDVSGFNYDSDEIEPSSEHANGNGGSNSVTIGGENQKGKKKGLPAKNLMAERRRRKKLNDRLYMLRSVVPKISKMDRASILGDAIDYLKELLQKINDLHNELEATPQGSLMQTTSSIHPLTPTPPALLQNVKEELCPTANNAVPGPRNHLAKVEVHAREGRGVNIHMLCGRRPGLLLSTLRALENLGLDIQQAVISCFNGFALDVFRAQQCREGQEMLPEQIKAVLLETAGYHGAI</sequence>
<dbReference type="PROSITE" id="PS50888">
    <property type="entry name" value="BHLH"/>
    <property type="match status" value="1"/>
</dbReference>
<gene>
    <name evidence="9" type="ORF">SSX86_030490</name>
</gene>
<keyword evidence="6" id="KW-0539">Nucleus</keyword>
<feature type="region of interest" description="Disordered" evidence="7">
    <location>
        <begin position="1"/>
        <end position="40"/>
    </location>
</feature>
<keyword evidence="5" id="KW-0804">Transcription</keyword>
<dbReference type="Pfam" id="PF00010">
    <property type="entry name" value="HLH"/>
    <property type="match status" value="1"/>
</dbReference>
<dbReference type="GO" id="GO:0003700">
    <property type="term" value="F:DNA-binding transcription factor activity"/>
    <property type="evidence" value="ECO:0007669"/>
    <property type="project" value="TreeGrafter"/>
</dbReference>
<feature type="region of interest" description="Disordered" evidence="7">
    <location>
        <begin position="163"/>
        <end position="183"/>
    </location>
</feature>
<feature type="domain" description="BHLH" evidence="8">
    <location>
        <begin position="334"/>
        <end position="383"/>
    </location>
</feature>
<dbReference type="InterPro" id="IPR011598">
    <property type="entry name" value="bHLH_dom"/>
</dbReference>
<dbReference type="CDD" id="cd11443">
    <property type="entry name" value="bHLH_AtAMS_like"/>
    <property type="match status" value="1"/>
</dbReference>
<evidence type="ECO:0000256" key="5">
    <source>
        <dbReference type="ARBA" id="ARBA00023163"/>
    </source>
</evidence>
<dbReference type="GO" id="GO:0046983">
    <property type="term" value="F:protein dimerization activity"/>
    <property type="evidence" value="ECO:0007669"/>
    <property type="project" value="InterPro"/>
</dbReference>
<dbReference type="FunFam" id="4.10.280.10:FF:000066">
    <property type="entry name" value="BHLH transcription factor"/>
    <property type="match status" value="1"/>
</dbReference>
<evidence type="ECO:0000256" key="4">
    <source>
        <dbReference type="ARBA" id="ARBA00023125"/>
    </source>
</evidence>
<dbReference type="Proteomes" id="UP001408789">
    <property type="component" value="Unassembled WGS sequence"/>
</dbReference>
<evidence type="ECO:0000256" key="7">
    <source>
        <dbReference type="SAM" id="MobiDB-lite"/>
    </source>
</evidence>
<evidence type="ECO:0000313" key="10">
    <source>
        <dbReference type="Proteomes" id="UP001408789"/>
    </source>
</evidence>